<protein>
    <recommendedName>
        <fullName evidence="16">Leishmanolysin-like peptidase</fullName>
        <ecNumber evidence="16">3.4.24.-</ecNumber>
    </recommendedName>
</protein>
<dbReference type="Gene3D" id="3.90.132.10">
    <property type="entry name" value="Leishmanolysin , domain 2"/>
    <property type="match status" value="1"/>
</dbReference>
<reference evidence="17 18" key="1">
    <citation type="submission" date="2017-03" db="EMBL/GenBank/DDBJ databases">
        <title>An alternative strategy for trypanosome survival in the mammalian bloodstream revealed through genome and transcriptome analysis of the ubiquitous bovine parasite Trypanosoma (Megatrypanum) theileri.</title>
        <authorList>
            <person name="Kelly S."/>
            <person name="Ivens A."/>
            <person name="Mott A."/>
            <person name="O'Neill E."/>
            <person name="Emms D."/>
            <person name="Macleod O."/>
            <person name="Voorheis P."/>
            <person name="Matthews J."/>
            <person name="Matthews K."/>
            <person name="Carrington M."/>
        </authorList>
    </citation>
    <scope>NUCLEOTIDE SEQUENCE [LARGE SCALE GENOMIC DNA]</scope>
    <source>
        <strain evidence="17">Edinburgh</strain>
    </source>
</reference>
<proteinExistence type="inferred from homology"/>
<keyword evidence="7 16" id="KW-0378">Hydrolase</keyword>
<dbReference type="EMBL" id="NBCO01000091">
    <property type="protein sequence ID" value="ORC82369.1"/>
    <property type="molecule type" value="Genomic_DNA"/>
</dbReference>
<evidence type="ECO:0000313" key="17">
    <source>
        <dbReference type="EMBL" id="ORC82369.1"/>
    </source>
</evidence>
<keyword evidence="14" id="KW-0325">Glycoprotein</keyword>
<dbReference type="GO" id="GO:0005737">
    <property type="term" value="C:cytoplasm"/>
    <property type="evidence" value="ECO:0007669"/>
    <property type="project" value="TreeGrafter"/>
</dbReference>
<dbReference type="GO" id="GO:0006508">
    <property type="term" value="P:proteolysis"/>
    <property type="evidence" value="ECO:0007669"/>
    <property type="project" value="UniProtKB-KW"/>
</dbReference>
<evidence type="ECO:0000256" key="11">
    <source>
        <dbReference type="ARBA" id="ARBA00023136"/>
    </source>
</evidence>
<dbReference type="Gene3D" id="2.30.34.10">
    <property type="entry name" value="Leishmanolysin domain 4"/>
    <property type="match status" value="1"/>
</dbReference>
<feature type="non-terminal residue" evidence="17">
    <location>
        <position position="1"/>
    </location>
</feature>
<evidence type="ECO:0000256" key="2">
    <source>
        <dbReference type="ARBA" id="ARBA00004370"/>
    </source>
</evidence>
<organism evidence="17 18">
    <name type="scientific">Trypanosoma theileri</name>
    <dbReference type="NCBI Taxonomy" id="67003"/>
    <lineage>
        <taxon>Eukaryota</taxon>
        <taxon>Discoba</taxon>
        <taxon>Euglenozoa</taxon>
        <taxon>Kinetoplastea</taxon>
        <taxon>Metakinetoplastina</taxon>
        <taxon>Trypanosomatida</taxon>
        <taxon>Trypanosomatidae</taxon>
        <taxon>Trypanosoma</taxon>
    </lineage>
</organism>
<dbReference type="Proteomes" id="UP000192257">
    <property type="component" value="Unassembled WGS sequence"/>
</dbReference>
<evidence type="ECO:0000256" key="8">
    <source>
        <dbReference type="ARBA" id="ARBA00022833"/>
    </source>
</evidence>
<keyword evidence="13" id="KW-1015">Disulfide bond</keyword>
<keyword evidence="10 15" id="KW-0482">Metalloprotease</keyword>
<dbReference type="Pfam" id="PF01457">
    <property type="entry name" value="Peptidase_M8"/>
    <property type="match status" value="1"/>
</dbReference>
<keyword evidence="5 15" id="KW-0479">Metal-binding</keyword>
<dbReference type="GeneID" id="39991268"/>
<dbReference type="PANTHER" id="PTHR10942:SF0">
    <property type="entry name" value="LEISHMANOLYSIN-LIKE PEPTIDASE"/>
    <property type="match status" value="1"/>
</dbReference>
<evidence type="ECO:0000256" key="1">
    <source>
        <dbReference type="ARBA" id="ARBA00001249"/>
    </source>
</evidence>
<dbReference type="OrthoDB" id="251630at2759"/>
<dbReference type="SUPFAM" id="SSF55486">
    <property type="entry name" value="Metalloproteases ('zincins'), catalytic domain"/>
    <property type="match status" value="1"/>
</dbReference>
<evidence type="ECO:0000256" key="16">
    <source>
        <dbReference type="RuleBase" id="RU366077"/>
    </source>
</evidence>
<dbReference type="Gene3D" id="2.10.55.10">
    <property type="entry name" value="Leishmanolysin domain 3"/>
    <property type="match status" value="1"/>
</dbReference>
<dbReference type="GO" id="GO:0016020">
    <property type="term" value="C:membrane"/>
    <property type="evidence" value="ECO:0007669"/>
    <property type="project" value="UniProtKB-SubCell"/>
</dbReference>
<feature type="binding site" evidence="15">
    <location>
        <position position="72"/>
    </location>
    <ligand>
        <name>Zn(2+)</name>
        <dbReference type="ChEBI" id="CHEBI:29105"/>
        <note>catalytic</note>
    </ligand>
</feature>
<evidence type="ECO:0000256" key="3">
    <source>
        <dbReference type="ARBA" id="ARBA00005860"/>
    </source>
</evidence>
<dbReference type="RefSeq" id="XP_028877213.1">
    <property type="nucleotide sequence ID" value="XM_029031488.1"/>
</dbReference>
<comment type="similarity">
    <text evidence="3 16">Belongs to the peptidase M8 family.</text>
</comment>
<comment type="caution">
    <text evidence="17">The sequence shown here is derived from an EMBL/GenBank/DDBJ whole genome shotgun (WGS) entry which is preliminary data.</text>
</comment>
<dbReference type="VEuPathDB" id="TriTrypDB:TM35_000911000"/>
<dbReference type="PANTHER" id="PTHR10942">
    <property type="entry name" value="LEISHMANOLYSIN-LIKE PEPTIDASE"/>
    <property type="match status" value="1"/>
</dbReference>
<accession>A0A1X0NES0</accession>
<keyword evidence="12" id="KW-0865">Zymogen</keyword>
<name>A0A1X0NES0_9TRYP</name>
<gene>
    <name evidence="17" type="ORF">TM35_000911000</name>
</gene>
<evidence type="ECO:0000256" key="7">
    <source>
        <dbReference type="ARBA" id="ARBA00022801"/>
    </source>
</evidence>
<keyword evidence="4 16" id="KW-0645">Protease</keyword>
<evidence type="ECO:0000256" key="9">
    <source>
        <dbReference type="ARBA" id="ARBA00022889"/>
    </source>
</evidence>
<sequence length="302" mass="32890">AAHEIAHALGFDYKNFVDNKMVSTLENLRGKSRVVVVSAKLQEEAQKHYGCEDLEGVELAYADIGMTEVASHWAYRVAKDELMSSDTTYGAGYYTALTMGAFDGLPYYTANWGMEEPMTWGNGSGCEFIRGNCITNGQSKFPDMFCKEAVSRCTSDRFSVGVCSSLNGFYGKDEADECPYASPEATQTSEGLMRAPCTLMLTNKIPGSVTGNDSWCLDGESLVVKDATDTDKNVGGVCARVSCEEGKVMVMYAGNDNWYHCPEGDFLEPTSTSFVSGKIKCPKYREVCTIAPDGTSLLPLVE</sequence>
<keyword evidence="8 15" id="KW-0862">Zinc</keyword>
<comment type="subcellular location">
    <subcellularLocation>
        <location evidence="2">Membrane</location>
    </subcellularLocation>
</comment>
<dbReference type="GO" id="GO:0004222">
    <property type="term" value="F:metalloendopeptidase activity"/>
    <property type="evidence" value="ECO:0007669"/>
    <property type="project" value="UniProtKB-UniRule"/>
</dbReference>
<keyword evidence="9" id="KW-0130">Cell adhesion</keyword>
<dbReference type="GO" id="GO:0046872">
    <property type="term" value="F:metal ion binding"/>
    <property type="evidence" value="ECO:0007669"/>
    <property type="project" value="UniProtKB-KW"/>
</dbReference>
<evidence type="ECO:0000256" key="14">
    <source>
        <dbReference type="ARBA" id="ARBA00023180"/>
    </source>
</evidence>
<evidence type="ECO:0000256" key="10">
    <source>
        <dbReference type="ARBA" id="ARBA00023049"/>
    </source>
</evidence>
<evidence type="ECO:0000313" key="18">
    <source>
        <dbReference type="Proteomes" id="UP000192257"/>
    </source>
</evidence>
<dbReference type="EC" id="3.4.24.-" evidence="16"/>
<dbReference type="AlphaFoldDB" id="A0A1X0NES0"/>
<evidence type="ECO:0000256" key="5">
    <source>
        <dbReference type="ARBA" id="ARBA00022723"/>
    </source>
</evidence>
<evidence type="ECO:0000256" key="15">
    <source>
        <dbReference type="PIRSR" id="PIRSR601577-2"/>
    </source>
</evidence>
<comment type="catalytic activity">
    <reaction evidence="1">
        <text>Preference for hydrophobic residues at P1 and P1' and basic residues at P2' and P3'. A model nonapeptide is cleaved at -Ala-Tyr-|-Leu-Lys-Lys-.</text>
        <dbReference type="EC" id="3.4.24.36"/>
    </reaction>
</comment>
<evidence type="ECO:0000256" key="6">
    <source>
        <dbReference type="ARBA" id="ARBA00022729"/>
    </source>
</evidence>
<comment type="cofactor">
    <cofactor evidence="15 16">
        <name>Zn(2+)</name>
        <dbReference type="ChEBI" id="CHEBI:29105"/>
    </cofactor>
    <text evidence="15 16">Binds 1 zinc ion per subunit.</text>
</comment>
<evidence type="ECO:0000256" key="12">
    <source>
        <dbReference type="ARBA" id="ARBA00023145"/>
    </source>
</evidence>
<keyword evidence="6" id="KW-0732">Signal</keyword>
<dbReference type="GO" id="GO:0007155">
    <property type="term" value="P:cell adhesion"/>
    <property type="evidence" value="ECO:0007669"/>
    <property type="project" value="UniProtKB-KW"/>
</dbReference>
<dbReference type="PRINTS" id="PR00782">
    <property type="entry name" value="LSHMANOLYSIN"/>
</dbReference>
<evidence type="ECO:0000256" key="4">
    <source>
        <dbReference type="ARBA" id="ARBA00022670"/>
    </source>
</evidence>
<keyword evidence="18" id="KW-1185">Reference proteome</keyword>
<evidence type="ECO:0000256" key="13">
    <source>
        <dbReference type="ARBA" id="ARBA00023157"/>
    </source>
</evidence>
<keyword evidence="11" id="KW-0472">Membrane</keyword>
<dbReference type="InterPro" id="IPR001577">
    <property type="entry name" value="Peptidase_M8"/>
</dbReference>